<evidence type="ECO:0000256" key="7">
    <source>
        <dbReference type="ARBA" id="ARBA00022840"/>
    </source>
</evidence>
<dbReference type="PROSITE" id="PS50929">
    <property type="entry name" value="ABC_TM1F"/>
    <property type="match status" value="1"/>
</dbReference>
<evidence type="ECO:0000256" key="10">
    <source>
        <dbReference type="SAM" id="Phobius"/>
    </source>
</evidence>
<dbReference type="GO" id="GO:0016887">
    <property type="term" value="F:ATP hydrolysis activity"/>
    <property type="evidence" value="ECO:0007669"/>
    <property type="project" value="InterPro"/>
</dbReference>
<evidence type="ECO:0000256" key="1">
    <source>
        <dbReference type="ARBA" id="ARBA00004141"/>
    </source>
</evidence>
<reference evidence="14" key="2">
    <citation type="submission" date="2020-07" db="EMBL/GenBank/DDBJ databases">
        <authorList>
            <person name="Vera ALvarez R."/>
            <person name="Arias-Moreno D.M."/>
            <person name="Jimenez-Jacinto V."/>
            <person name="Jimenez-Bremont J.F."/>
            <person name="Swaminathan K."/>
            <person name="Moose S.P."/>
            <person name="Guerrero-Gonzalez M.L."/>
            <person name="Marino-Ramirez L."/>
            <person name="Landsman D."/>
            <person name="Rodriguez-Kessler M."/>
            <person name="Delgado-Sanchez P."/>
        </authorList>
    </citation>
    <scope>NUCLEOTIDE SEQUENCE</scope>
    <source>
        <tissue evidence="14">Cladode</tissue>
    </source>
</reference>
<feature type="domain" description="ABC transporter" evidence="12">
    <location>
        <begin position="87"/>
        <end position="322"/>
    </location>
</feature>
<comment type="similarity">
    <text evidence="2">Belongs to the ABC transporter superfamily. ABCB family. Multidrug resistance exporter (TC 3.A.1.201) subfamily.</text>
</comment>
<feature type="transmembrane region" description="Helical" evidence="10">
    <location>
        <begin position="612"/>
        <end position="634"/>
    </location>
</feature>
<comment type="subcellular location">
    <subcellularLocation>
        <location evidence="1">Membrane</location>
        <topology evidence="1">Multi-pass membrane protein</topology>
    </subcellularLocation>
</comment>
<dbReference type="CDD" id="cd03249">
    <property type="entry name" value="ABC_MTABC3_MDL1_MDL2"/>
    <property type="match status" value="2"/>
</dbReference>
<evidence type="ECO:0000256" key="11">
    <source>
        <dbReference type="SAM" id="SignalP"/>
    </source>
</evidence>
<dbReference type="EMBL" id="GISG01230017">
    <property type="protein sequence ID" value="MBA4665965.1"/>
    <property type="molecule type" value="Transcribed_RNA"/>
</dbReference>
<dbReference type="GO" id="GO:0090374">
    <property type="term" value="P:oligopeptide export from mitochondrion"/>
    <property type="evidence" value="ECO:0007669"/>
    <property type="project" value="TreeGrafter"/>
</dbReference>
<protein>
    <submittedName>
        <fullName evidence="14">Adenosinetriphosphatase</fullName>
        <ecNumber evidence="14">3.6.1.3</ecNumber>
    </submittedName>
</protein>
<dbReference type="PROSITE" id="PS50893">
    <property type="entry name" value="ABC_TRANSPORTER_2"/>
    <property type="match status" value="2"/>
</dbReference>
<dbReference type="PANTHER" id="PTHR43394">
    <property type="entry name" value="ATP-DEPENDENT PERMEASE MDL1, MITOCHONDRIAL"/>
    <property type="match status" value="1"/>
</dbReference>
<dbReference type="Pfam" id="PF00664">
    <property type="entry name" value="ABC_membrane"/>
    <property type="match status" value="1"/>
</dbReference>
<keyword evidence="5" id="KW-0677">Repeat</keyword>
<feature type="domain" description="ABC transmembrane type-1" evidence="13">
    <location>
        <begin position="386"/>
        <end position="686"/>
    </location>
</feature>
<evidence type="ECO:0000256" key="2">
    <source>
        <dbReference type="ARBA" id="ARBA00007577"/>
    </source>
</evidence>
<keyword evidence="11" id="KW-0732">Signal</keyword>
<keyword evidence="3" id="KW-0813">Transport</keyword>
<dbReference type="GO" id="GO:0010329">
    <property type="term" value="F:auxin efflux transmembrane transporter activity"/>
    <property type="evidence" value="ECO:0007669"/>
    <property type="project" value="UniProtKB-ARBA"/>
</dbReference>
<dbReference type="EC" id="3.6.1.3" evidence="14"/>
<dbReference type="GO" id="GO:0005743">
    <property type="term" value="C:mitochondrial inner membrane"/>
    <property type="evidence" value="ECO:0007669"/>
    <property type="project" value="TreeGrafter"/>
</dbReference>
<dbReference type="InterPro" id="IPR039421">
    <property type="entry name" value="Type_1_exporter"/>
</dbReference>
<organism evidence="14">
    <name type="scientific">Opuntia streptacantha</name>
    <name type="common">Prickly pear cactus</name>
    <name type="synonym">Opuntia cardona</name>
    <dbReference type="NCBI Taxonomy" id="393608"/>
    <lineage>
        <taxon>Eukaryota</taxon>
        <taxon>Viridiplantae</taxon>
        <taxon>Streptophyta</taxon>
        <taxon>Embryophyta</taxon>
        <taxon>Tracheophyta</taxon>
        <taxon>Spermatophyta</taxon>
        <taxon>Magnoliopsida</taxon>
        <taxon>eudicotyledons</taxon>
        <taxon>Gunneridae</taxon>
        <taxon>Pentapetalae</taxon>
        <taxon>Caryophyllales</taxon>
        <taxon>Cactineae</taxon>
        <taxon>Cactaceae</taxon>
        <taxon>Opuntioideae</taxon>
        <taxon>Opuntia</taxon>
    </lineage>
</organism>
<feature type="signal peptide" evidence="11">
    <location>
        <begin position="1"/>
        <end position="23"/>
    </location>
</feature>
<keyword evidence="9 10" id="KW-0472">Membrane</keyword>
<name>A0A7C9EJF1_OPUST</name>
<dbReference type="SUPFAM" id="SSF52540">
    <property type="entry name" value="P-loop containing nucleoside triphosphate hydrolases"/>
    <property type="match status" value="2"/>
</dbReference>
<evidence type="ECO:0000256" key="5">
    <source>
        <dbReference type="ARBA" id="ARBA00022737"/>
    </source>
</evidence>
<dbReference type="InterPro" id="IPR011527">
    <property type="entry name" value="ABC1_TM_dom"/>
</dbReference>
<reference evidence="14" key="1">
    <citation type="journal article" date="2013" name="J. Plant Res.">
        <title>Effect of fungi and light on seed germination of three Opuntia species from semiarid lands of central Mexico.</title>
        <authorList>
            <person name="Delgado-Sanchez P."/>
            <person name="Jimenez-Bremont J.F."/>
            <person name="Guerrero-Gonzalez Mde L."/>
            <person name="Flores J."/>
        </authorList>
    </citation>
    <scope>NUCLEOTIDE SEQUENCE</scope>
    <source>
        <tissue evidence="14">Cladode</tissue>
    </source>
</reference>
<feature type="transmembrane region" description="Helical" evidence="10">
    <location>
        <begin position="646"/>
        <end position="667"/>
    </location>
</feature>
<feature type="transmembrane region" description="Helical" evidence="10">
    <location>
        <begin position="506"/>
        <end position="524"/>
    </location>
</feature>
<evidence type="ECO:0000256" key="6">
    <source>
        <dbReference type="ARBA" id="ARBA00022741"/>
    </source>
</evidence>
<evidence type="ECO:0000259" key="12">
    <source>
        <dbReference type="PROSITE" id="PS50893"/>
    </source>
</evidence>
<feature type="domain" description="ABC transporter" evidence="12">
    <location>
        <begin position="707"/>
        <end position="943"/>
    </location>
</feature>
<dbReference type="GO" id="GO:0015421">
    <property type="term" value="F:ABC-type oligopeptide transporter activity"/>
    <property type="evidence" value="ECO:0007669"/>
    <property type="project" value="TreeGrafter"/>
</dbReference>
<accession>A0A7C9EJF1</accession>
<evidence type="ECO:0000256" key="9">
    <source>
        <dbReference type="ARBA" id="ARBA00023136"/>
    </source>
</evidence>
<dbReference type="InterPro" id="IPR027417">
    <property type="entry name" value="P-loop_NTPase"/>
</dbReference>
<dbReference type="CDD" id="cd18578">
    <property type="entry name" value="ABC_6TM_Pgp_ABCB1_D2_like"/>
    <property type="match status" value="1"/>
</dbReference>
<evidence type="ECO:0000256" key="3">
    <source>
        <dbReference type="ARBA" id="ARBA00022448"/>
    </source>
</evidence>
<dbReference type="SUPFAM" id="SSF90123">
    <property type="entry name" value="ABC transporter transmembrane region"/>
    <property type="match status" value="1"/>
</dbReference>
<keyword evidence="4 10" id="KW-0812">Transmembrane</keyword>
<evidence type="ECO:0000259" key="13">
    <source>
        <dbReference type="PROSITE" id="PS50929"/>
    </source>
</evidence>
<dbReference type="FunFam" id="3.40.50.300:FF:000205">
    <property type="entry name" value="ABC transporter B family member 4"/>
    <property type="match status" value="2"/>
</dbReference>
<keyword evidence="14" id="KW-0378">Hydrolase</keyword>
<evidence type="ECO:0000313" key="14">
    <source>
        <dbReference type="EMBL" id="MBA4665965.1"/>
    </source>
</evidence>
<sequence>MFCAVALFIWYASLLVMNRETTGGNAFITIGNTIYGGFALGQAAPSLAAIAKGRVAVSNIISMIEENRDSFKASKPGKTLPRVVGEIEFREVCFAYPSRPKLLFEGLSFSIGAGKTFALVGTSGSGKSTIISMVQRFYDPCLGNVLLDGHDMRNLQLKWLRKQMGLVNQEPALFAATIADNVLHGKEDADMEQVIEAAKAANAHFFIQSLPDGYHTQVGEGGTQLSCGQKQRIAIARALIRNPKILLLDEATSALDADSELLVRKALDEIVLHRTTIIVAHRLSTIRDVDQILVLNNGHVVESGTHVELMSKGGEYTSLVGSQVSDCGDNQSVKTSEGFCFGESSINVHTPQGLRTTFNTRQHESSGPPSFKELAIMNKDEFPYAVLGSLGAALAGVEPPLFALGFTSMLTTFYSNDDSKIKHDVRIACFLFLGASIITIPIYLLQHYFFTLMGERITTRVRRSMFSAMLSNEAGWFDLEENSVGSLTSKLAGDATLVRAVLVDRLSVLVNNTSLIVAAFLISFKLSWRVSAITVATYPLLIAAATAEQYFLKGFGGNYSRAYSMATSLAREAITNIRIVASFGIEEQISKQFSLLLDKPNKEALLRGHISGFCYGISQLLAFCAYAIALWYGSILVKDGDNFADIIKAFFVLMVTALVVSETVSLAPHILKGLDALGSVFSILKRKATIDVDDPTSMVLTNIKGDIEFRDVSFKYPTRTEILVLQNLNLKIPSGKSIAIVGKSGSGKSTLISLVMRFYDPISGSVLIDGYDIRSLNLKSLRQRISLVQQEPPLFSTTIYENIGYGNEGATEIEIVSAAKAANAHEFIAKMPDGYNTLVGKQGCQLSGGQKQRVAIARAILKDPSILLLDEATSALDSLSEKGLLEALDKVMKGRTTIIVAHRLSTIRDADIIAVINQGEVAEMGNHMELLGRPSSLYHQLVSLQQQNNK</sequence>
<dbReference type="GO" id="GO:0005886">
    <property type="term" value="C:plasma membrane"/>
    <property type="evidence" value="ECO:0007669"/>
    <property type="project" value="UniProtKB-ARBA"/>
</dbReference>
<dbReference type="InterPro" id="IPR036640">
    <property type="entry name" value="ABC1_TM_sf"/>
</dbReference>
<keyword evidence="6" id="KW-0547">Nucleotide-binding</keyword>
<dbReference type="InterPro" id="IPR003439">
    <property type="entry name" value="ABC_transporter-like_ATP-bd"/>
</dbReference>
<dbReference type="PANTHER" id="PTHR43394:SF11">
    <property type="entry name" value="ATP-BINDING CASSETTE TRANSPORTER"/>
    <property type="match status" value="1"/>
</dbReference>
<evidence type="ECO:0000256" key="4">
    <source>
        <dbReference type="ARBA" id="ARBA00022692"/>
    </source>
</evidence>
<dbReference type="AlphaFoldDB" id="A0A7C9EJF1"/>
<feature type="chain" id="PRO_5027992047" evidence="11">
    <location>
        <begin position="24"/>
        <end position="950"/>
    </location>
</feature>
<keyword evidence="8 10" id="KW-1133">Transmembrane helix</keyword>
<dbReference type="PROSITE" id="PS00211">
    <property type="entry name" value="ABC_TRANSPORTER_1"/>
    <property type="match status" value="1"/>
</dbReference>
<dbReference type="InterPro" id="IPR017871">
    <property type="entry name" value="ABC_transporter-like_CS"/>
</dbReference>
<dbReference type="SMART" id="SM00382">
    <property type="entry name" value="AAA"/>
    <property type="match status" value="2"/>
</dbReference>
<dbReference type="FunFam" id="1.20.1560.10:FF:000009">
    <property type="entry name" value="ABC transporter B family member 1"/>
    <property type="match status" value="1"/>
</dbReference>
<keyword evidence="7" id="KW-0067">ATP-binding</keyword>
<dbReference type="Gene3D" id="3.40.50.300">
    <property type="entry name" value="P-loop containing nucleotide triphosphate hydrolases"/>
    <property type="match status" value="2"/>
</dbReference>
<feature type="transmembrane region" description="Helical" evidence="10">
    <location>
        <begin position="427"/>
        <end position="445"/>
    </location>
</feature>
<evidence type="ECO:0000256" key="8">
    <source>
        <dbReference type="ARBA" id="ARBA00022989"/>
    </source>
</evidence>
<dbReference type="InterPro" id="IPR003593">
    <property type="entry name" value="AAA+_ATPase"/>
</dbReference>
<feature type="transmembrane region" description="Helical" evidence="10">
    <location>
        <begin position="382"/>
        <end position="406"/>
    </location>
</feature>
<proteinExistence type="inferred from homology"/>
<dbReference type="Pfam" id="PF00005">
    <property type="entry name" value="ABC_tran"/>
    <property type="match status" value="2"/>
</dbReference>
<dbReference type="Gene3D" id="1.20.1560.10">
    <property type="entry name" value="ABC transporter type 1, transmembrane domain"/>
    <property type="match status" value="2"/>
</dbReference>
<dbReference type="GO" id="GO:0005524">
    <property type="term" value="F:ATP binding"/>
    <property type="evidence" value="ECO:0007669"/>
    <property type="project" value="UniProtKB-KW"/>
</dbReference>